<evidence type="ECO:0008006" key="3">
    <source>
        <dbReference type="Google" id="ProtNLM"/>
    </source>
</evidence>
<dbReference type="Proteomes" id="UP000886188">
    <property type="component" value="Unassembled WGS sequence"/>
</dbReference>
<comment type="caution">
    <text evidence="2">The sequence shown here is derived from an EMBL/GenBank/DDBJ whole genome shotgun (WGS) entry which is preliminary data.</text>
</comment>
<feature type="signal peptide" evidence="1">
    <location>
        <begin position="1"/>
        <end position="18"/>
    </location>
</feature>
<evidence type="ECO:0000256" key="1">
    <source>
        <dbReference type="SAM" id="SignalP"/>
    </source>
</evidence>
<evidence type="ECO:0000313" key="2">
    <source>
        <dbReference type="EMBL" id="HEA16152.1"/>
    </source>
</evidence>
<dbReference type="AlphaFoldDB" id="A0A7V1CXN5"/>
<dbReference type="RefSeq" id="WP_304181034.1">
    <property type="nucleotide sequence ID" value="NZ_DRGM01000076.1"/>
</dbReference>
<gene>
    <name evidence="2" type="ORF">ENH88_06850</name>
</gene>
<keyword evidence="1" id="KW-0732">Signal</keyword>
<organism evidence="2">
    <name type="scientific">Pseudoalteromonas prydzensis</name>
    <dbReference type="NCBI Taxonomy" id="182141"/>
    <lineage>
        <taxon>Bacteria</taxon>
        <taxon>Pseudomonadati</taxon>
        <taxon>Pseudomonadota</taxon>
        <taxon>Gammaproteobacteria</taxon>
        <taxon>Alteromonadales</taxon>
        <taxon>Pseudoalteromonadaceae</taxon>
        <taxon>Pseudoalteromonas</taxon>
    </lineage>
</organism>
<proteinExistence type="predicted"/>
<protein>
    <recommendedName>
        <fullName evidence="3">PepSY domain-containing protein</fullName>
    </recommendedName>
</protein>
<dbReference type="EMBL" id="DRGM01000076">
    <property type="protein sequence ID" value="HEA16152.1"/>
    <property type="molecule type" value="Genomic_DNA"/>
</dbReference>
<feature type="chain" id="PRO_5030517032" description="PepSY domain-containing protein" evidence="1">
    <location>
        <begin position="19"/>
        <end position="177"/>
    </location>
</feature>
<accession>A0A7V1CXN5</accession>
<name>A0A7V1CXN5_9GAMM</name>
<reference evidence="2" key="1">
    <citation type="journal article" date="2020" name="mSystems">
        <title>Genome- and Community-Level Interaction Insights into Carbon Utilization and Element Cycling Functions of Hydrothermarchaeota in Hydrothermal Sediment.</title>
        <authorList>
            <person name="Zhou Z."/>
            <person name="Liu Y."/>
            <person name="Xu W."/>
            <person name="Pan J."/>
            <person name="Luo Z.H."/>
            <person name="Li M."/>
        </authorList>
    </citation>
    <scope>NUCLEOTIDE SEQUENCE [LARGE SCALE GENOMIC DNA]</scope>
    <source>
        <strain evidence="2">HyVt-346</strain>
    </source>
</reference>
<sequence length="177" mass="19840">MKKLLLVSLLFVTSMSIAASSAIFAKLDQANAPTPSAILQKIENEYSNKAVIVEFELEFEKGNTTYEVTLYQASSARFIELLVDQNGSLIELEYNAPELDEQEEIAAAELMRHKGYTMQGLVRKMHDPAHQYLIEAQLEQDMGVTYMVATFITAQGRHKKAIDLATGKDLPLLRWGN</sequence>